<keyword evidence="1" id="KW-0347">Helicase</keyword>
<evidence type="ECO:0000313" key="4">
    <source>
        <dbReference type="Proteomes" id="UP000299102"/>
    </source>
</evidence>
<dbReference type="EMBL" id="BGZK01002266">
    <property type="protein sequence ID" value="GBP92348.1"/>
    <property type="molecule type" value="Genomic_DNA"/>
</dbReference>
<dbReference type="GO" id="GO:0016787">
    <property type="term" value="F:hydrolase activity"/>
    <property type="evidence" value="ECO:0007669"/>
    <property type="project" value="UniProtKB-KW"/>
</dbReference>
<feature type="domain" description="DNA helicase Pif1-like DEAD-box helicase" evidence="2">
    <location>
        <begin position="170"/>
        <end position="232"/>
    </location>
</feature>
<reference evidence="3 4" key="1">
    <citation type="journal article" date="2019" name="Commun. Biol.">
        <title>The bagworm genome reveals a unique fibroin gene that provides high tensile strength.</title>
        <authorList>
            <person name="Kono N."/>
            <person name="Nakamura H."/>
            <person name="Ohtoshi R."/>
            <person name="Tomita M."/>
            <person name="Numata K."/>
            <person name="Arakawa K."/>
        </authorList>
    </citation>
    <scope>NUCLEOTIDE SEQUENCE [LARGE SCALE GENOMIC DNA]</scope>
</reference>
<keyword evidence="1" id="KW-0227">DNA damage</keyword>
<comment type="caution">
    <text evidence="3">The sequence shown here is derived from an EMBL/GenBank/DDBJ whole genome shotgun (WGS) entry which is preliminary data.</text>
</comment>
<dbReference type="GO" id="GO:0006310">
    <property type="term" value="P:DNA recombination"/>
    <property type="evidence" value="ECO:0007669"/>
    <property type="project" value="UniProtKB-KW"/>
</dbReference>
<dbReference type="InterPro" id="IPR010285">
    <property type="entry name" value="DNA_helicase_pif1-like_DEAD"/>
</dbReference>
<evidence type="ECO:0000256" key="1">
    <source>
        <dbReference type="RuleBase" id="RU363044"/>
    </source>
</evidence>
<dbReference type="Pfam" id="PF05970">
    <property type="entry name" value="PIF1"/>
    <property type="match status" value="1"/>
</dbReference>
<keyword evidence="1" id="KW-0234">DNA repair</keyword>
<comment type="similarity">
    <text evidence="1">Belongs to the helicase family.</text>
</comment>
<keyword evidence="1" id="KW-0378">Hydrolase</keyword>
<keyword evidence="1" id="KW-0547">Nucleotide-binding</keyword>
<keyword evidence="1" id="KW-0233">DNA recombination</keyword>
<evidence type="ECO:0000313" key="3">
    <source>
        <dbReference type="EMBL" id="GBP92348.1"/>
    </source>
</evidence>
<dbReference type="Proteomes" id="UP000299102">
    <property type="component" value="Unassembled WGS sequence"/>
</dbReference>
<dbReference type="GO" id="GO:0000723">
    <property type="term" value="P:telomere maintenance"/>
    <property type="evidence" value="ECO:0007669"/>
    <property type="project" value="InterPro"/>
</dbReference>
<evidence type="ECO:0000259" key="2">
    <source>
        <dbReference type="Pfam" id="PF05970"/>
    </source>
</evidence>
<comment type="cofactor">
    <cofactor evidence="1">
        <name>Mg(2+)</name>
        <dbReference type="ChEBI" id="CHEBI:18420"/>
    </cofactor>
</comment>
<organism evidence="3 4">
    <name type="scientific">Eumeta variegata</name>
    <name type="common">Bagworm moth</name>
    <name type="synonym">Eumeta japonica</name>
    <dbReference type="NCBI Taxonomy" id="151549"/>
    <lineage>
        <taxon>Eukaryota</taxon>
        <taxon>Metazoa</taxon>
        <taxon>Ecdysozoa</taxon>
        <taxon>Arthropoda</taxon>
        <taxon>Hexapoda</taxon>
        <taxon>Insecta</taxon>
        <taxon>Pterygota</taxon>
        <taxon>Neoptera</taxon>
        <taxon>Endopterygota</taxon>
        <taxon>Lepidoptera</taxon>
        <taxon>Glossata</taxon>
        <taxon>Ditrysia</taxon>
        <taxon>Tineoidea</taxon>
        <taxon>Psychidae</taxon>
        <taxon>Oiketicinae</taxon>
        <taxon>Eumeta</taxon>
    </lineage>
</organism>
<comment type="catalytic activity">
    <reaction evidence="1">
        <text>ATP + H2O = ADP + phosphate + H(+)</text>
        <dbReference type="Rhea" id="RHEA:13065"/>
        <dbReference type="ChEBI" id="CHEBI:15377"/>
        <dbReference type="ChEBI" id="CHEBI:15378"/>
        <dbReference type="ChEBI" id="CHEBI:30616"/>
        <dbReference type="ChEBI" id="CHEBI:43474"/>
        <dbReference type="ChEBI" id="CHEBI:456216"/>
        <dbReference type="EC" id="5.6.2.3"/>
    </reaction>
</comment>
<keyword evidence="4" id="KW-1185">Reference proteome</keyword>
<sequence>MLRPTSLRHVNGLALSEPHSHGYRHEVTVSYFAFISVSEILYFYPRSRQRTADGVESRECAWAAVTAYALDLPRHVNEKGQDAMTYVRKCKIPDLFVTFTCNLELSGLHVLIMIEDTIHEMCDESLTDFVLPVSNKNNSNRNMDPLEEALRKPYDLNKLSDYISENEPKLVVDQLTAYSCVLNSVRLNEGNIYFWMPLVELGKAFVTNLILAKIRSREKLALAVASSAISSISSFSRSDASPLKWLRTSSRRPLSVTTSIGAPTVRTTYLRQRRSGVEQYKISNTTLQRYITSGPMGALSVLNSIFCADTIPCLSVGGEYHMSDPHERPSRAPAASGPAGEINAPIIKLSFRTPPLAREWLNKNSIRSGRAGG</sequence>
<name>A0A4C1ZXA3_EUMVA</name>
<dbReference type="GO" id="GO:0005524">
    <property type="term" value="F:ATP binding"/>
    <property type="evidence" value="ECO:0007669"/>
    <property type="project" value="UniProtKB-KW"/>
</dbReference>
<dbReference type="AlphaFoldDB" id="A0A4C1ZXA3"/>
<keyword evidence="1" id="KW-0067">ATP-binding</keyword>
<dbReference type="EC" id="5.6.2.3" evidence="1"/>
<dbReference type="GO" id="GO:0043139">
    <property type="term" value="F:5'-3' DNA helicase activity"/>
    <property type="evidence" value="ECO:0007669"/>
    <property type="project" value="UniProtKB-EC"/>
</dbReference>
<dbReference type="GO" id="GO:0006281">
    <property type="term" value="P:DNA repair"/>
    <property type="evidence" value="ECO:0007669"/>
    <property type="project" value="UniProtKB-KW"/>
</dbReference>
<accession>A0A4C1ZXA3</accession>
<proteinExistence type="inferred from homology"/>
<gene>
    <name evidence="3" type="ORF">EVAR_63964_1</name>
</gene>
<protein>
    <recommendedName>
        <fullName evidence="1">ATP-dependent DNA helicase</fullName>
        <ecNumber evidence="1">5.6.2.3</ecNumber>
    </recommendedName>
</protein>